<dbReference type="RefSeq" id="WP_284920716.1">
    <property type="nucleotide sequence ID" value="NZ_CP126980.1"/>
</dbReference>
<evidence type="ECO:0000256" key="3">
    <source>
        <dbReference type="ARBA" id="ARBA00022679"/>
    </source>
</evidence>
<evidence type="ECO:0000313" key="7">
    <source>
        <dbReference type="Proteomes" id="UP001240150"/>
    </source>
</evidence>
<dbReference type="Proteomes" id="UP001240150">
    <property type="component" value="Chromosome"/>
</dbReference>
<feature type="region of interest" description="Disordered" evidence="4">
    <location>
        <begin position="32"/>
        <end position="51"/>
    </location>
</feature>
<dbReference type="Pfam" id="PF08241">
    <property type="entry name" value="Methyltransf_11"/>
    <property type="match status" value="1"/>
</dbReference>
<name>A0ABY8WP94_9ACTN</name>
<dbReference type="EMBL" id="CP126980">
    <property type="protein sequence ID" value="WIM99277.1"/>
    <property type="molecule type" value="Genomic_DNA"/>
</dbReference>
<organism evidence="6 7">
    <name type="scientific">Actinoplanes oblitus</name>
    <dbReference type="NCBI Taxonomy" id="3040509"/>
    <lineage>
        <taxon>Bacteria</taxon>
        <taxon>Bacillati</taxon>
        <taxon>Actinomycetota</taxon>
        <taxon>Actinomycetes</taxon>
        <taxon>Micromonosporales</taxon>
        <taxon>Micromonosporaceae</taxon>
        <taxon>Actinoplanes</taxon>
    </lineage>
</organism>
<dbReference type="GO" id="GO:0008168">
    <property type="term" value="F:methyltransferase activity"/>
    <property type="evidence" value="ECO:0007669"/>
    <property type="project" value="UniProtKB-KW"/>
</dbReference>
<evidence type="ECO:0000256" key="1">
    <source>
        <dbReference type="ARBA" id="ARBA00008361"/>
    </source>
</evidence>
<reference evidence="6 7" key="1">
    <citation type="submission" date="2023-06" db="EMBL/GenBank/DDBJ databases">
        <authorList>
            <person name="Yushchuk O."/>
            <person name="Binda E."/>
            <person name="Ruckert-Reed C."/>
            <person name="Fedorenko V."/>
            <person name="Kalinowski J."/>
            <person name="Marinelli F."/>
        </authorList>
    </citation>
    <scope>NUCLEOTIDE SEQUENCE [LARGE SCALE GENOMIC DNA]</scope>
    <source>
        <strain evidence="6 7">NRRL 3884</strain>
    </source>
</reference>
<feature type="domain" description="Methyltransferase type 11" evidence="5">
    <location>
        <begin position="91"/>
        <end position="179"/>
    </location>
</feature>
<keyword evidence="7" id="KW-1185">Reference proteome</keyword>
<feature type="compositionally biased region" description="Low complexity" evidence="4">
    <location>
        <begin position="7"/>
        <end position="27"/>
    </location>
</feature>
<dbReference type="InterPro" id="IPR013216">
    <property type="entry name" value="Methyltransf_11"/>
</dbReference>
<dbReference type="Gene3D" id="3.40.50.150">
    <property type="entry name" value="Vaccinia Virus protein VP39"/>
    <property type="match status" value="1"/>
</dbReference>
<evidence type="ECO:0000259" key="5">
    <source>
        <dbReference type="Pfam" id="PF08241"/>
    </source>
</evidence>
<evidence type="ECO:0000256" key="2">
    <source>
        <dbReference type="ARBA" id="ARBA00022603"/>
    </source>
</evidence>
<dbReference type="SUPFAM" id="SSF53335">
    <property type="entry name" value="S-adenosyl-L-methionine-dependent methyltransferases"/>
    <property type="match status" value="1"/>
</dbReference>
<evidence type="ECO:0000256" key="4">
    <source>
        <dbReference type="SAM" id="MobiDB-lite"/>
    </source>
</evidence>
<protein>
    <submittedName>
        <fullName evidence="6">Class I SAM-dependent methyltransferase</fullName>
    </submittedName>
</protein>
<dbReference type="InterPro" id="IPR051052">
    <property type="entry name" value="Diverse_substrate_MTase"/>
</dbReference>
<dbReference type="PANTHER" id="PTHR44942">
    <property type="entry name" value="METHYLTRANSF_11 DOMAIN-CONTAINING PROTEIN"/>
    <property type="match status" value="1"/>
</dbReference>
<keyword evidence="2 6" id="KW-0489">Methyltransferase</keyword>
<dbReference type="PANTHER" id="PTHR44942:SF4">
    <property type="entry name" value="METHYLTRANSFERASE TYPE 11 DOMAIN-CONTAINING PROTEIN"/>
    <property type="match status" value="1"/>
</dbReference>
<dbReference type="GO" id="GO:0032259">
    <property type="term" value="P:methylation"/>
    <property type="evidence" value="ECO:0007669"/>
    <property type="project" value="UniProtKB-KW"/>
</dbReference>
<dbReference type="InterPro" id="IPR029063">
    <property type="entry name" value="SAM-dependent_MTases_sf"/>
</dbReference>
<proteinExistence type="inferred from homology"/>
<dbReference type="CDD" id="cd02440">
    <property type="entry name" value="AdoMet_MTases"/>
    <property type="match status" value="1"/>
</dbReference>
<evidence type="ECO:0000313" key="6">
    <source>
        <dbReference type="EMBL" id="WIM99277.1"/>
    </source>
</evidence>
<gene>
    <name evidence="6" type="ORF">ACTOB_002925</name>
</gene>
<sequence length="290" mass="30141">MYRDAIPPHASQAAPFPASAAHSALPAAAPTSPSAAAASASPSPSAASGSGDRAAAAASFGVAAGAYERGRPPYPEAALDFLLPAGRPRVLDLGAGTGKLTRQIRARGLDVTAVDPSEGMLAELRRAVPGVPAHLGTAERLPLPDASVDVVLVAQAWHWVDPARALPEIARVLTPGGRLGLIWNLRDERTDWVHRLGTIIGREDRARDTAMGPPFGPVTSTRIGWTHSLRPGELLDLVASRSGVILLPADERAAVLAQVRQLTATHPALLGSDSYALPYLTQCAYAELAG</sequence>
<keyword evidence="3" id="KW-0808">Transferase</keyword>
<comment type="similarity">
    <text evidence="1">Belongs to the methyltransferase superfamily.</text>
</comment>
<feature type="region of interest" description="Disordered" evidence="4">
    <location>
        <begin position="1"/>
        <end position="27"/>
    </location>
</feature>
<accession>A0ABY8WP94</accession>